<dbReference type="EMBL" id="MT144170">
    <property type="protein sequence ID" value="QJA50039.1"/>
    <property type="molecule type" value="Genomic_DNA"/>
</dbReference>
<gene>
    <name evidence="1" type="ORF">TM448A01569_0004</name>
</gene>
<organism evidence="1">
    <name type="scientific">viral metagenome</name>
    <dbReference type="NCBI Taxonomy" id="1070528"/>
    <lineage>
        <taxon>unclassified sequences</taxon>
        <taxon>metagenomes</taxon>
        <taxon>organismal metagenomes</taxon>
    </lineage>
</organism>
<evidence type="ECO:0000313" key="1">
    <source>
        <dbReference type="EMBL" id="QJA50039.1"/>
    </source>
</evidence>
<reference evidence="1" key="1">
    <citation type="submission" date="2020-03" db="EMBL/GenBank/DDBJ databases">
        <title>The deep terrestrial virosphere.</title>
        <authorList>
            <person name="Holmfeldt K."/>
            <person name="Nilsson E."/>
            <person name="Simone D."/>
            <person name="Lopez-Fernandez M."/>
            <person name="Wu X."/>
            <person name="de Brujin I."/>
            <person name="Lundin D."/>
            <person name="Andersson A."/>
            <person name="Bertilsson S."/>
            <person name="Dopson M."/>
        </authorList>
    </citation>
    <scope>NUCLEOTIDE SEQUENCE</scope>
    <source>
        <strain evidence="1">TM448A01569</strain>
    </source>
</reference>
<dbReference type="AlphaFoldDB" id="A0A6H1ZRC3"/>
<name>A0A6H1ZRC3_9ZZZZ</name>
<protein>
    <submittedName>
        <fullName evidence="1">Uncharacterized protein</fullName>
    </submittedName>
</protein>
<sequence length="272" mass="29387">MKVLFDMLSGVKPRPIDMIYNGSLAVDNATKRYSGSIAKMTDYDDQDHGRFITFGGLTTIGERPCGILEEETSAEFLLDDADYGPLYRKITPCLPSTVVEAEYARKDRAGTSNLDTNFTGSTTSITCGDSITVDDVLIGGWLYFTNGLAANQLHYITDSTTAGIIVVATSVAAVIAAADDLIVILPPMTSKFLFDATYTGIKSDCDDATWSHPAQGISTWIEAPGIPKQKLDRNLHDGLKIANARFYHQFTFCGTFANAGATKPNAWMGVPA</sequence>
<accession>A0A6H1ZRC3</accession>
<proteinExistence type="predicted"/>